<dbReference type="RefSeq" id="WP_358355687.1">
    <property type="nucleotide sequence ID" value="NZ_JBEZFP010000048.1"/>
</dbReference>
<gene>
    <name evidence="3" type="ORF">AB0C36_19665</name>
</gene>
<dbReference type="PANTHER" id="PTHR34846:SF10">
    <property type="entry name" value="CYTOPLASMIC PROTEIN"/>
    <property type="match status" value="1"/>
</dbReference>
<dbReference type="NCBIfam" id="TIGR00778">
    <property type="entry name" value="ahpD_dom"/>
    <property type="match status" value="1"/>
</dbReference>
<organism evidence="3 4">
    <name type="scientific">Streptodolium elevatio</name>
    <dbReference type="NCBI Taxonomy" id="3157996"/>
    <lineage>
        <taxon>Bacteria</taxon>
        <taxon>Bacillati</taxon>
        <taxon>Actinomycetota</taxon>
        <taxon>Actinomycetes</taxon>
        <taxon>Kitasatosporales</taxon>
        <taxon>Streptomycetaceae</taxon>
        <taxon>Streptodolium</taxon>
    </lineage>
</organism>
<evidence type="ECO:0000313" key="4">
    <source>
        <dbReference type="Proteomes" id="UP001551482"/>
    </source>
</evidence>
<keyword evidence="4" id="KW-1185">Reference proteome</keyword>
<dbReference type="SUPFAM" id="SSF69118">
    <property type="entry name" value="AhpD-like"/>
    <property type="match status" value="1"/>
</dbReference>
<dbReference type="InterPro" id="IPR004675">
    <property type="entry name" value="AhpD_core"/>
</dbReference>
<dbReference type="InterPro" id="IPR003779">
    <property type="entry name" value="CMD-like"/>
</dbReference>
<dbReference type="EMBL" id="JBEZFP010000048">
    <property type="protein sequence ID" value="MEU8135724.1"/>
    <property type="molecule type" value="Genomic_DNA"/>
</dbReference>
<feature type="domain" description="Carboxymuconolactone decarboxylase-like" evidence="2">
    <location>
        <begin position="16"/>
        <end position="96"/>
    </location>
</feature>
<reference evidence="3 4" key="1">
    <citation type="submission" date="2024-06" db="EMBL/GenBank/DDBJ databases">
        <title>The Natural Products Discovery Center: Release of the First 8490 Sequenced Strains for Exploring Actinobacteria Biosynthetic Diversity.</title>
        <authorList>
            <person name="Kalkreuter E."/>
            <person name="Kautsar S.A."/>
            <person name="Yang D."/>
            <person name="Bader C.D."/>
            <person name="Teijaro C.N."/>
            <person name="Fluegel L."/>
            <person name="Davis C.M."/>
            <person name="Simpson J.R."/>
            <person name="Lauterbach L."/>
            <person name="Steele A.D."/>
            <person name="Gui C."/>
            <person name="Meng S."/>
            <person name="Li G."/>
            <person name="Viehrig K."/>
            <person name="Ye F."/>
            <person name="Su P."/>
            <person name="Kiefer A.F."/>
            <person name="Nichols A."/>
            <person name="Cepeda A.J."/>
            <person name="Yan W."/>
            <person name="Fan B."/>
            <person name="Jiang Y."/>
            <person name="Adhikari A."/>
            <person name="Zheng C.-J."/>
            <person name="Schuster L."/>
            <person name="Cowan T.M."/>
            <person name="Smanski M.J."/>
            <person name="Chevrette M.G."/>
            <person name="De Carvalho L.P.S."/>
            <person name="Shen B."/>
        </authorList>
    </citation>
    <scope>NUCLEOTIDE SEQUENCE [LARGE SCALE GENOMIC DNA]</scope>
    <source>
        <strain evidence="3 4">NPDC048946</strain>
    </source>
</reference>
<sequence>MYRQRIDLPAAASGGYQALARLDSLIRRDGLVDDRLRELVKLRTSQMNGCALHLEWHSREALRLGETQQRLHHLAGWRESPLFSPSQRAALALAEAVTHLGPEGVPDAVYADAERHFGPQQLGNLILTVAVTNALNRIAVTARLQPDAPPSPPFPRTTNREAP</sequence>
<dbReference type="Pfam" id="PF02627">
    <property type="entry name" value="CMD"/>
    <property type="match status" value="1"/>
</dbReference>
<name>A0ABV3DLF6_9ACTN</name>
<dbReference type="Proteomes" id="UP001551482">
    <property type="component" value="Unassembled WGS sequence"/>
</dbReference>
<proteinExistence type="predicted"/>
<accession>A0ABV3DLF6</accession>
<dbReference type="Gene3D" id="1.20.1290.10">
    <property type="entry name" value="AhpD-like"/>
    <property type="match status" value="1"/>
</dbReference>
<feature type="region of interest" description="Disordered" evidence="1">
    <location>
        <begin position="144"/>
        <end position="163"/>
    </location>
</feature>
<comment type="caution">
    <text evidence="3">The sequence shown here is derived from an EMBL/GenBank/DDBJ whole genome shotgun (WGS) entry which is preliminary data.</text>
</comment>
<dbReference type="PANTHER" id="PTHR34846">
    <property type="entry name" value="4-CARBOXYMUCONOLACTONE DECARBOXYLASE FAMILY PROTEIN (AFU_ORTHOLOGUE AFUA_6G11590)"/>
    <property type="match status" value="1"/>
</dbReference>
<dbReference type="InterPro" id="IPR029032">
    <property type="entry name" value="AhpD-like"/>
</dbReference>
<evidence type="ECO:0000256" key="1">
    <source>
        <dbReference type="SAM" id="MobiDB-lite"/>
    </source>
</evidence>
<protein>
    <submittedName>
        <fullName evidence="3">Carboxymuconolactone decarboxylase family protein</fullName>
    </submittedName>
</protein>
<evidence type="ECO:0000259" key="2">
    <source>
        <dbReference type="Pfam" id="PF02627"/>
    </source>
</evidence>
<evidence type="ECO:0000313" key="3">
    <source>
        <dbReference type="EMBL" id="MEU8135724.1"/>
    </source>
</evidence>